<evidence type="ECO:0000313" key="4">
    <source>
        <dbReference type="EMBL" id="KAF0697330.1"/>
    </source>
</evidence>
<feature type="domain" description="14-3-3" evidence="3">
    <location>
        <begin position="3"/>
        <end position="242"/>
    </location>
</feature>
<feature type="site" description="Interaction with phosphoserine on interacting protein" evidence="2">
    <location>
        <position position="131"/>
    </location>
</feature>
<dbReference type="PANTHER" id="PTHR18860">
    <property type="entry name" value="14-3-3 PROTEIN"/>
    <property type="match status" value="1"/>
</dbReference>
<dbReference type="InterPro" id="IPR036815">
    <property type="entry name" value="14-3-3_dom_sf"/>
</dbReference>
<comment type="similarity">
    <text evidence="1">Belongs to the 14-3-3 family.</text>
</comment>
<keyword evidence="6" id="KW-1185">Reference proteome</keyword>
<dbReference type="OrthoDB" id="10260625at2759"/>
<reference evidence="5 6" key="1">
    <citation type="submission" date="2019-03" db="EMBL/GenBank/DDBJ databases">
        <authorList>
            <person name="Gaulin E."/>
            <person name="Dumas B."/>
        </authorList>
    </citation>
    <scope>NUCLEOTIDE SEQUENCE [LARGE SCALE GENOMIC DNA]</scope>
    <source>
        <strain evidence="5">CBS 568.67</strain>
    </source>
</reference>
<evidence type="ECO:0000313" key="6">
    <source>
        <dbReference type="Proteomes" id="UP000332933"/>
    </source>
</evidence>
<dbReference type="Proteomes" id="UP000332933">
    <property type="component" value="Unassembled WGS sequence"/>
</dbReference>
<dbReference type="EMBL" id="CAADRA010005347">
    <property type="protein sequence ID" value="VFT88831.1"/>
    <property type="molecule type" value="Genomic_DNA"/>
</dbReference>
<evidence type="ECO:0000313" key="5">
    <source>
        <dbReference type="EMBL" id="VFT88831.1"/>
    </source>
</evidence>
<dbReference type="InterPro" id="IPR000308">
    <property type="entry name" value="14-3-3"/>
</dbReference>
<dbReference type="Pfam" id="PF00244">
    <property type="entry name" value="14-3-3"/>
    <property type="match status" value="1"/>
</dbReference>
<accession>A0A485KUZ5</accession>
<proteinExistence type="inferred from homology"/>
<dbReference type="SMART" id="SM00101">
    <property type="entry name" value="14_3_3"/>
    <property type="match status" value="1"/>
</dbReference>
<evidence type="ECO:0000256" key="1">
    <source>
        <dbReference type="ARBA" id="ARBA00006141"/>
    </source>
</evidence>
<dbReference type="EMBL" id="VJMH01005326">
    <property type="protein sequence ID" value="KAF0697330.1"/>
    <property type="molecule type" value="Genomic_DNA"/>
</dbReference>
<dbReference type="InterPro" id="IPR023410">
    <property type="entry name" value="14-3-3_domain"/>
</dbReference>
<organism evidence="5 6">
    <name type="scientific">Aphanomyces stellatus</name>
    <dbReference type="NCBI Taxonomy" id="120398"/>
    <lineage>
        <taxon>Eukaryota</taxon>
        <taxon>Sar</taxon>
        <taxon>Stramenopiles</taxon>
        <taxon>Oomycota</taxon>
        <taxon>Saprolegniomycetes</taxon>
        <taxon>Saprolegniales</taxon>
        <taxon>Verrucalvaceae</taxon>
        <taxon>Aphanomyces</taxon>
    </lineage>
</organism>
<dbReference type="PRINTS" id="PR00305">
    <property type="entry name" value="1433ZETA"/>
</dbReference>
<dbReference type="AlphaFoldDB" id="A0A485KUZ5"/>
<dbReference type="SUPFAM" id="SSF48445">
    <property type="entry name" value="14-3-3 protein"/>
    <property type="match status" value="1"/>
</dbReference>
<dbReference type="Gene3D" id="1.20.190.20">
    <property type="entry name" value="14-3-3 domain"/>
    <property type="match status" value="1"/>
</dbReference>
<feature type="site" description="Interaction with phosphoserine on interacting protein" evidence="2">
    <location>
        <position position="57"/>
    </location>
</feature>
<gene>
    <name evidence="5" type="primary">Aste57867_11976</name>
    <name evidence="4" type="ORF">As57867_011931</name>
    <name evidence="5" type="ORF">ASTE57867_11976</name>
</gene>
<evidence type="ECO:0000256" key="2">
    <source>
        <dbReference type="PIRSR" id="PIRSR000868-1"/>
    </source>
</evidence>
<sequence length="242" mass="27459">MDRSSLVFLAQLAEQAERFDDMAEHMTTVATDFDEQLSIEERNLLAIALKNKLGEIRTASRALAWMEEKGKVTSVDRQKQLTAYKTKLDADMTKLCNNVLTLIDTHVLPKCLSANAEQTVFFAQMKGDYYRYLTEVQREADPARTRNAELAVECYTKAFALACEQLPTTHPLRLGLVLNFSVCLHETMHSPERACRLAKEAFDDAIDNLEALGDQDYQNSTFILQLLRDNLVLWTTSEDVEA</sequence>
<evidence type="ECO:0000259" key="3">
    <source>
        <dbReference type="SMART" id="SM00101"/>
    </source>
</evidence>
<protein>
    <submittedName>
        <fullName evidence="5">Aste57867_11976 protein</fullName>
    </submittedName>
</protein>
<name>A0A485KUZ5_9STRA</name>
<reference evidence="4" key="2">
    <citation type="submission" date="2019-06" db="EMBL/GenBank/DDBJ databases">
        <title>Genomics analysis of Aphanomyces spp. identifies a new class of oomycete effector associated with host adaptation.</title>
        <authorList>
            <person name="Gaulin E."/>
        </authorList>
    </citation>
    <scope>NUCLEOTIDE SEQUENCE</scope>
    <source>
        <strain evidence="4">CBS 578.67</strain>
    </source>
</reference>
<dbReference type="CDD" id="cd08774">
    <property type="entry name" value="14-3-3"/>
    <property type="match status" value="1"/>
</dbReference>
<dbReference type="PIRSF" id="PIRSF000868">
    <property type="entry name" value="14-3-3"/>
    <property type="match status" value="1"/>
</dbReference>